<evidence type="ECO:0000256" key="6">
    <source>
        <dbReference type="SAM" id="Phobius"/>
    </source>
</evidence>
<evidence type="ECO:0000256" key="3">
    <source>
        <dbReference type="ARBA" id="ARBA00022989"/>
    </source>
</evidence>
<evidence type="ECO:0000256" key="2">
    <source>
        <dbReference type="ARBA" id="ARBA00022692"/>
    </source>
</evidence>
<reference evidence="7 8" key="1">
    <citation type="submission" date="2024-02" db="EMBL/GenBank/DDBJ databases">
        <title>Chromosome-scale genome assembly of the rough periwinkle Littorina saxatilis.</title>
        <authorList>
            <person name="De Jode A."/>
            <person name="Faria R."/>
            <person name="Formenti G."/>
            <person name="Sims Y."/>
            <person name="Smith T.P."/>
            <person name="Tracey A."/>
            <person name="Wood J.M.D."/>
            <person name="Zagrodzka Z.B."/>
            <person name="Johannesson K."/>
            <person name="Butlin R.K."/>
            <person name="Leder E.H."/>
        </authorList>
    </citation>
    <scope>NUCLEOTIDE SEQUENCE [LARGE SCALE GENOMIC DNA]</scope>
    <source>
        <strain evidence="7">Snail1</strain>
        <tissue evidence="7">Muscle</tissue>
    </source>
</reference>
<proteinExistence type="predicted"/>
<protein>
    <recommendedName>
        <fullName evidence="9">Transmembrane protein 115</fullName>
    </recommendedName>
</protein>
<dbReference type="PANTHER" id="PTHR13377:SF3">
    <property type="entry name" value="TRANSMEMBRANE PROTEIN 115"/>
    <property type="match status" value="1"/>
</dbReference>
<dbReference type="GO" id="GO:0006890">
    <property type="term" value="P:retrograde vesicle-mediated transport, Golgi to endoplasmic reticulum"/>
    <property type="evidence" value="ECO:0007669"/>
    <property type="project" value="InterPro"/>
</dbReference>
<sequence length="373" mass="40997">MAAPMPNSKMHFMKEQMSAAVGNSSVVVKMIACAVVIGYLLSFVTSAIPFMTVTPGYVMPPNARVYSFFMYCFVELHFWHVITDIAVVVLCGKLLEPLWGAPDMLIFFVVVNLGVGFVTALLYIVTYLVTLNEDYLFDVHIYGMAGYIAGFCVAVKQVMPDHCVANMPIGKMRNTHIPLALLLITILLKMLGALPGHYPCMFGSGILISWIYLRFYQKHSNGNRGDMGDNFSFASFFPNQLQPMIAILSNTVFNFLIRVKVCKKPQRRYDVSSPTTITVTLPGTEPHDAERRKQLALKALNDRLNKGDTAPAWPSMDDDAPASPTTPTSQDTPTSISIQTTSSPPTAPMPAMPAKLPLPEFKDPSRKEGGGGT</sequence>
<dbReference type="PANTHER" id="PTHR13377">
    <property type="entry name" value="PLACENTAL PROTEIN 6"/>
    <property type="match status" value="1"/>
</dbReference>
<feature type="transmembrane region" description="Helical" evidence="6">
    <location>
        <begin position="104"/>
        <end position="129"/>
    </location>
</feature>
<feature type="transmembrane region" description="Helical" evidence="6">
    <location>
        <begin position="180"/>
        <end position="213"/>
    </location>
</feature>
<feature type="transmembrane region" description="Helical" evidence="6">
    <location>
        <begin position="141"/>
        <end position="159"/>
    </location>
</feature>
<dbReference type="Pfam" id="PF08551">
    <property type="entry name" value="DUF1751"/>
    <property type="match status" value="1"/>
</dbReference>
<gene>
    <name evidence="7" type="ORF">V1264_021148</name>
</gene>
<feature type="transmembrane region" description="Helical" evidence="6">
    <location>
        <begin position="21"/>
        <end position="48"/>
    </location>
</feature>
<feature type="transmembrane region" description="Helical" evidence="6">
    <location>
        <begin position="68"/>
        <end position="92"/>
    </location>
</feature>
<evidence type="ECO:0000256" key="1">
    <source>
        <dbReference type="ARBA" id="ARBA00004141"/>
    </source>
</evidence>
<dbReference type="Proteomes" id="UP001374579">
    <property type="component" value="Unassembled WGS sequence"/>
</dbReference>
<evidence type="ECO:0000256" key="5">
    <source>
        <dbReference type="SAM" id="MobiDB-lite"/>
    </source>
</evidence>
<keyword evidence="2 6" id="KW-0812">Transmembrane</keyword>
<evidence type="ECO:0000313" key="7">
    <source>
        <dbReference type="EMBL" id="KAK7103009.1"/>
    </source>
</evidence>
<organism evidence="7 8">
    <name type="scientific">Littorina saxatilis</name>
    <dbReference type="NCBI Taxonomy" id="31220"/>
    <lineage>
        <taxon>Eukaryota</taxon>
        <taxon>Metazoa</taxon>
        <taxon>Spiralia</taxon>
        <taxon>Lophotrochozoa</taxon>
        <taxon>Mollusca</taxon>
        <taxon>Gastropoda</taxon>
        <taxon>Caenogastropoda</taxon>
        <taxon>Littorinimorpha</taxon>
        <taxon>Littorinoidea</taxon>
        <taxon>Littorinidae</taxon>
        <taxon>Littorina</taxon>
    </lineage>
</organism>
<evidence type="ECO:0008006" key="9">
    <source>
        <dbReference type="Google" id="ProtNLM"/>
    </source>
</evidence>
<dbReference type="SMART" id="SM01160">
    <property type="entry name" value="DUF1751"/>
    <property type="match status" value="1"/>
</dbReference>
<dbReference type="GO" id="GO:0016020">
    <property type="term" value="C:membrane"/>
    <property type="evidence" value="ECO:0007669"/>
    <property type="project" value="UniProtKB-SubCell"/>
</dbReference>
<name>A0AAN9GD00_9CAEN</name>
<dbReference type="AlphaFoldDB" id="A0AAN9GD00"/>
<accession>A0AAN9GD00</accession>
<dbReference type="InterPro" id="IPR035952">
    <property type="entry name" value="Rhomboid-like_sf"/>
</dbReference>
<comment type="caution">
    <text evidence="7">The sequence shown here is derived from an EMBL/GenBank/DDBJ whole genome shotgun (WGS) entry which is preliminary data.</text>
</comment>
<comment type="subcellular location">
    <subcellularLocation>
        <location evidence="1">Membrane</location>
        <topology evidence="1">Multi-pass membrane protein</topology>
    </subcellularLocation>
</comment>
<dbReference type="EMBL" id="JBAMIC010000010">
    <property type="protein sequence ID" value="KAK7103009.1"/>
    <property type="molecule type" value="Genomic_DNA"/>
</dbReference>
<dbReference type="SUPFAM" id="SSF144091">
    <property type="entry name" value="Rhomboid-like"/>
    <property type="match status" value="1"/>
</dbReference>
<dbReference type="Gene3D" id="1.20.1540.10">
    <property type="entry name" value="Rhomboid-like"/>
    <property type="match status" value="1"/>
</dbReference>
<dbReference type="InterPro" id="IPR013861">
    <property type="entry name" value="TMEM115/Pdh1/Rbl19"/>
</dbReference>
<feature type="region of interest" description="Disordered" evidence="5">
    <location>
        <begin position="303"/>
        <end position="373"/>
    </location>
</feature>
<evidence type="ECO:0000256" key="4">
    <source>
        <dbReference type="ARBA" id="ARBA00023136"/>
    </source>
</evidence>
<keyword evidence="8" id="KW-1185">Reference proteome</keyword>
<keyword evidence="3 6" id="KW-1133">Transmembrane helix</keyword>
<dbReference type="GO" id="GO:0005794">
    <property type="term" value="C:Golgi apparatus"/>
    <property type="evidence" value="ECO:0007669"/>
    <property type="project" value="TreeGrafter"/>
</dbReference>
<keyword evidence="4 6" id="KW-0472">Membrane</keyword>
<feature type="compositionally biased region" description="Basic and acidic residues" evidence="5">
    <location>
        <begin position="360"/>
        <end position="373"/>
    </location>
</feature>
<feature type="compositionally biased region" description="Low complexity" evidence="5">
    <location>
        <begin position="321"/>
        <end position="344"/>
    </location>
</feature>
<dbReference type="FunFam" id="1.20.1540.10:FF:000004">
    <property type="entry name" value="Transmembrane protein 115"/>
    <property type="match status" value="1"/>
</dbReference>
<evidence type="ECO:0000313" key="8">
    <source>
        <dbReference type="Proteomes" id="UP001374579"/>
    </source>
</evidence>